<protein>
    <submittedName>
        <fullName evidence="1">Uncharacterized protein</fullName>
    </submittedName>
</protein>
<dbReference type="Proteomes" id="UP000023152">
    <property type="component" value="Unassembled WGS sequence"/>
</dbReference>
<dbReference type="AlphaFoldDB" id="X6PFG7"/>
<organism evidence="1 2">
    <name type="scientific">Reticulomyxa filosa</name>
    <dbReference type="NCBI Taxonomy" id="46433"/>
    <lineage>
        <taxon>Eukaryota</taxon>
        <taxon>Sar</taxon>
        <taxon>Rhizaria</taxon>
        <taxon>Retaria</taxon>
        <taxon>Foraminifera</taxon>
        <taxon>Monothalamids</taxon>
        <taxon>Reticulomyxidae</taxon>
        <taxon>Reticulomyxa</taxon>
    </lineage>
</organism>
<comment type="caution">
    <text evidence="1">The sequence shown here is derived from an EMBL/GenBank/DDBJ whole genome shotgun (WGS) entry which is preliminary data.</text>
</comment>
<proteinExistence type="predicted"/>
<evidence type="ECO:0000313" key="2">
    <source>
        <dbReference type="Proteomes" id="UP000023152"/>
    </source>
</evidence>
<sequence>MSFFIFNQKFSISLLTFTFLKLELKRIQTVSPNDYQKVFSLDNKNDKFYFGRSDVQFCNRFDAGFSVREFSQMVSSAHTPTNGIYFGHVECLVVKSPQMEFYNETDQFWVDFCSMQHLSTFVAYVYVLIVTSNDCAFNCFKKSGFCHLKFVGEKGI</sequence>
<reference evidence="1 2" key="1">
    <citation type="journal article" date="2013" name="Curr. Biol.">
        <title>The Genome of the Foraminiferan Reticulomyxa filosa.</title>
        <authorList>
            <person name="Glockner G."/>
            <person name="Hulsmann N."/>
            <person name="Schleicher M."/>
            <person name="Noegel A.A."/>
            <person name="Eichinger L."/>
            <person name="Gallinger C."/>
            <person name="Pawlowski J."/>
            <person name="Sierra R."/>
            <person name="Euteneuer U."/>
            <person name="Pillet L."/>
            <person name="Moustafa A."/>
            <person name="Platzer M."/>
            <person name="Groth M."/>
            <person name="Szafranski K."/>
            <person name="Schliwa M."/>
        </authorList>
    </citation>
    <scope>NUCLEOTIDE SEQUENCE [LARGE SCALE GENOMIC DNA]</scope>
</reference>
<name>X6PFG7_RETFI</name>
<accession>X6PFG7</accession>
<keyword evidence="2" id="KW-1185">Reference proteome</keyword>
<evidence type="ECO:0000313" key="1">
    <source>
        <dbReference type="EMBL" id="ETO36843.1"/>
    </source>
</evidence>
<dbReference type="EMBL" id="ASPP01000218">
    <property type="protein sequence ID" value="ETO36843.1"/>
    <property type="molecule type" value="Genomic_DNA"/>
</dbReference>
<gene>
    <name evidence="1" type="ORF">RFI_00219</name>
</gene>